<reference evidence="2" key="1">
    <citation type="journal article" date="2021" name="Microorganisms">
        <title>Acidisoma silvae sp. nov. and Acidisomacellulosilytica sp. nov., Two Acidophilic Bacteria Isolated from Decaying Wood, Hydrolyzing Cellulose and Producing Poly-3-hydroxybutyrate.</title>
        <authorList>
            <person name="Mieszkin S."/>
            <person name="Pouder E."/>
            <person name="Uroz S."/>
            <person name="Simon-Colin C."/>
            <person name="Alain K."/>
        </authorList>
    </citation>
    <scope>NUCLEOTIDE SEQUENCE</scope>
    <source>
        <strain evidence="2">HW T2.11</strain>
    </source>
</reference>
<feature type="transmembrane region" description="Helical" evidence="1">
    <location>
        <begin position="221"/>
        <end position="243"/>
    </location>
</feature>
<feature type="transmembrane region" description="Helical" evidence="1">
    <location>
        <begin position="131"/>
        <end position="149"/>
    </location>
</feature>
<comment type="caution">
    <text evidence="2">The sequence shown here is derived from an EMBL/GenBank/DDBJ whole genome shotgun (WGS) entry which is preliminary data.</text>
</comment>
<sequence>MNNLDLSAAITSATRRKGNVMISFGIIGLSAIYLQKLGLTSSNGSNIGIDAFILLGALLWLFLNGRAVIQPARALLLVALLFSVAFALVGEAFAGAAIGSLPAVFIFLLIYTTLIFQVDVSRKLALRCFNIFQRGMLAIAVVIIAQQAMQFSIGNRYWPNLDSILPSGLLIHGYAYLRPYSWNSPFLTPNGVFFLEPSIASEYLAIAFTAELIWFRKTWRLAILAGGLVAGMAGTGLAVIALVSPVLLFKLDRKLLKLASCIGLPLLVVAGLNGAFSHLLDRSTELSSSNSSGYARLVIPFDETWSLIANPSFLLVGDGPGTSPKGDNQVQWPANKLIYEYGLVTAVIFHIFLLWSVLGSPASRTMALVVLIPHLFFGGGIVAHSSVMTLVLFGSLIRIVPSRSDKVADAALWEWPESNASLEEAAVR</sequence>
<feature type="transmembrane region" description="Helical" evidence="1">
    <location>
        <begin position="255"/>
        <end position="276"/>
    </location>
</feature>
<proteinExistence type="predicted"/>
<evidence type="ECO:0000256" key="1">
    <source>
        <dbReference type="SAM" id="Phobius"/>
    </source>
</evidence>
<name>A0A963YW22_9PROT</name>
<feature type="transmembrane region" description="Helical" evidence="1">
    <location>
        <begin position="192"/>
        <end position="214"/>
    </location>
</feature>
<keyword evidence="1" id="KW-0472">Membrane</keyword>
<feature type="transmembrane region" description="Helical" evidence="1">
    <location>
        <begin position="45"/>
        <end position="63"/>
    </location>
</feature>
<evidence type="ECO:0000313" key="2">
    <source>
        <dbReference type="EMBL" id="MCB8878173.1"/>
    </source>
</evidence>
<keyword evidence="1" id="KW-0812">Transmembrane</keyword>
<organism evidence="2 3">
    <name type="scientific">Acidisoma silvae</name>
    <dbReference type="NCBI Taxonomy" id="2802396"/>
    <lineage>
        <taxon>Bacteria</taxon>
        <taxon>Pseudomonadati</taxon>
        <taxon>Pseudomonadota</taxon>
        <taxon>Alphaproteobacteria</taxon>
        <taxon>Acetobacterales</taxon>
        <taxon>Acidocellaceae</taxon>
        <taxon>Acidisoma</taxon>
    </lineage>
</organism>
<dbReference type="EMBL" id="JAESVB010000025">
    <property type="protein sequence ID" value="MCB8878173.1"/>
    <property type="molecule type" value="Genomic_DNA"/>
</dbReference>
<dbReference type="Proteomes" id="UP000708298">
    <property type="component" value="Unassembled WGS sequence"/>
</dbReference>
<reference evidence="2" key="2">
    <citation type="submission" date="2021-01" db="EMBL/GenBank/DDBJ databases">
        <authorList>
            <person name="Mieszkin S."/>
            <person name="Pouder E."/>
            <person name="Alain K."/>
        </authorList>
    </citation>
    <scope>NUCLEOTIDE SEQUENCE</scope>
    <source>
        <strain evidence="2">HW T2.11</strain>
    </source>
</reference>
<evidence type="ECO:0000313" key="3">
    <source>
        <dbReference type="Proteomes" id="UP000708298"/>
    </source>
</evidence>
<feature type="transmembrane region" description="Helical" evidence="1">
    <location>
        <begin position="370"/>
        <end position="393"/>
    </location>
</feature>
<feature type="transmembrane region" description="Helical" evidence="1">
    <location>
        <begin position="75"/>
        <end position="94"/>
    </location>
</feature>
<dbReference type="AlphaFoldDB" id="A0A963YW22"/>
<feature type="transmembrane region" description="Helical" evidence="1">
    <location>
        <begin position="20"/>
        <end position="39"/>
    </location>
</feature>
<protein>
    <recommendedName>
        <fullName evidence="4">O-antigen ligase domain-containing protein</fullName>
    </recommendedName>
</protein>
<evidence type="ECO:0008006" key="4">
    <source>
        <dbReference type="Google" id="ProtNLM"/>
    </source>
</evidence>
<keyword evidence="1" id="KW-1133">Transmembrane helix</keyword>
<keyword evidence="3" id="KW-1185">Reference proteome</keyword>
<gene>
    <name evidence="2" type="ORF">ASILVAE211_23520</name>
</gene>
<dbReference type="RefSeq" id="WP_227323817.1">
    <property type="nucleotide sequence ID" value="NZ_JAESVB010000025.1"/>
</dbReference>
<feature type="transmembrane region" description="Helical" evidence="1">
    <location>
        <begin position="100"/>
        <end position="119"/>
    </location>
</feature>
<accession>A0A963YW22</accession>
<feature type="transmembrane region" description="Helical" evidence="1">
    <location>
        <begin position="338"/>
        <end position="358"/>
    </location>
</feature>